<accession>A0A391NUX9</accession>
<sequence>MFLDFGGNPNAEGGKWEFPEEFVHTPNCYVTLVMK</sequence>
<gene>
    <name evidence="1" type="ORF">KIPB_015989</name>
</gene>
<dbReference type="EMBL" id="BDIP01009387">
    <property type="protein sequence ID" value="GCA65004.1"/>
    <property type="molecule type" value="Genomic_DNA"/>
</dbReference>
<evidence type="ECO:0000313" key="2">
    <source>
        <dbReference type="Proteomes" id="UP000265618"/>
    </source>
</evidence>
<evidence type="ECO:0000313" key="1">
    <source>
        <dbReference type="EMBL" id="GCA65004.1"/>
    </source>
</evidence>
<keyword evidence="2" id="KW-1185">Reference proteome</keyword>
<dbReference type="Proteomes" id="UP000265618">
    <property type="component" value="Unassembled WGS sequence"/>
</dbReference>
<dbReference type="AlphaFoldDB" id="A0A391NUX9"/>
<protein>
    <submittedName>
        <fullName evidence="1">Uncharacterized protein</fullName>
    </submittedName>
</protein>
<feature type="non-terminal residue" evidence="1">
    <location>
        <position position="35"/>
    </location>
</feature>
<organism evidence="1 2">
    <name type="scientific">Kipferlia bialata</name>
    <dbReference type="NCBI Taxonomy" id="797122"/>
    <lineage>
        <taxon>Eukaryota</taxon>
        <taxon>Metamonada</taxon>
        <taxon>Carpediemonas-like organisms</taxon>
        <taxon>Kipferlia</taxon>
    </lineage>
</organism>
<name>A0A391NUX9_9EUKA</name>
<comment type="caution">
    <text evidence="1">The sequence shown here is derived from an EMBL/GenBank/DDBJ whole genome shotgun (WGS) entry which is preliminary data.</text>
</comment>
<reference evidence="1 2" key="1">
    <citation type="journal article" date="2018" name="PLoS ONE">
        <title>The draft genome of Kipferlia bialata reveals reductive genome evolution in fornicate parasites.</title>
        <authorList>
            <person name="Tanifuji G."/>
            <person name="Takabayashi S."/>
            <person name="Kume K."/>
            <person name="Takagi M."/>
            <person name="Nakayama T."/>
            <person name="Kamikawa R."/>
            <person name="Inagaki Y."/>
            <person name="Hashimoto T."/>
        </authorList>
    </citation>
    <scope>NUCLEOTIDE SEQUENCE [LARGE SCALE GENOMIC DNA]</scope>
    <source>
        <strain evidence="1">NY0173</strain>
    </source>
</reference>
<proteinExistence type="predicted"/>